<dbReference type="SUPFAM" id="SSF53448">
    <property type="entry name" value="Nucleotide-diphospho-sugar transferases"/>
    <property type="match status" value="1"/>
</dbReference>
<comment type="pathway">
    <text evidence="1">Cell wall biogenesis; cell wall polysaccharide biosynthesis.</text>
</comment>
<evidence type="ECO:0000313" key="8">
    <source>
        <dbReference type="Proteomes" id="UP000282084"/>
    </source>
</evidence>
<dbReference type="PANTHER" id="PTHR43179:SF12">
    <property type="entry name" value="GALACTOFURANOSYLTRANSFERASE GLFT2"/>
    <property type="match status" value="1"/>
</dbReference>
<dbReference type="RefSeq" id="WP_121005189.1">
    <property type="nucleotide sequence ID" value="NZ_RBXO01000001.1"/>
</dbReference>
<evidence type="ECO:0000256" key="2">
    <source>
        <dbReference type="ARBA" id="ARBA00006739"/>
    </source>
</evidence>
<dbReference type="PANTHER" id="PTHR43179">
    <property type="entry name" value="RHAMNOSYLTRANSFERASE WBBL"/>
    <property type="match status" value="1"/>
</dbReference>
<sequence>MSPDYAVVIPTVGRDSLTVVLDALERGSGPPPREVIVVDDRPEPGPLPPTRGARVLRSGGRGPAAARNAGWRAACCEWIAFLDDDVVPPHDWKRRLADDLAGLDLDVAGSQAHLTVPLPDDRRPTDWERGTAGLAEARWITADMAYRRAALAHVGGFDERFPRAYREDAELALRLQDEGYRIVRGARRTTHPVRASDFFASLRQQRGNADDALMRRLVGEGWRERIGGHPGRLRRHAVTTAAGALTVLLGLLRSRAALVTGAVWAALTARFAAERILPGPRTGDEVLRMVVTSLAIPPAACAHRLRGELRHRAVRR</sequence>
<dbReference type="EMBL" id="RBXO01000001">
    <property type="protein sequence ID" value="RKT54048.1"/>
    <property type="molecule type" value="Genomic_DNA"/>
</dbReference>
<feature type="domain" description="Glycosyltransferase 2-like" evidence="5">
    <location>
        <begin position="7"/>
        <end position="114"/>
    </location>
</feature>
<evidence type="ECO:0000259" key="5">
    <source>
        <dbReference type="Pfam" id="PF00535"/>
    </source>
</evidence>
<dbReference type="InterPro" id="IPR029044">
    <property type="entry name" value="Nucleotide-diphossugar_trans"/>
</dbReference>
<evidence type="ECO:0000259" key="6">
    <source>
        <dbReference type="Pfam" id="PF13632"/>
    </source>
</evidence>
<comment type="caution">
    <text evidence="7">The sequence shown here is derived from an EMBL/GenBank/DDBJ whole genome shotgun (WGS) entry which is preliminary data.</text>
</comment>
<name>A0A495W2G3_9PSEU</name>
<dbReference type="AlphaFoldDB" id="A0A495W2G3"/>
<keyword evidence="3" id="KW-0328">Glycosyltransferase</keyword>
<dbReference type="Pfam" id="PF00535">
    <property type="entry name" value="Glycos_transf_2"/>
    <property type="match status" value="1"/>
</dbReference>
<dbReference type="Gene3D" id="3.90.550.10">
    <property type="entry name" value="Spore Coat Polysaccharide Biosynthesis Protein SpsA, Chain A"/>
    <property type="match status" value="1"/>
</dbReference>
<proteinExistence type="inferred from homology"/>
<keyword evidence="4 7" id="KW-0808">Transferase</keyword>
<evidence type="ECO:0000256" key="3">
    <source>
        <dbReference type="ARBA" id="ARBA00022676"/>
    </source>
</evidence>
<comment type="similarity">
    <text evidence="2">Belongs to the glycosyltransferase 2 family.</text>
</comment>
<dbReference type="GO" id="GO:0016757">
    <property type="term" value="F:glycosyltransferase activity"/>
    <property type="evidence" value="ECO:0007669"/>
    <property type="project" value="UniProtKB-KW"/>
</dbReference>
<gene>
    <name evidence="7" type="ORF">C8E97_2637</name>
</gene>
<feature type="domain" description="Glycosyltransferase 2-like" evidence="6">
    <location>
        <begin position="139"/>
        <end position="271"/>
    </location>
</feature>
<dbReference type="Proteomes" id="UP000282084">
    <property type="component" value="Unassembled WGS sequence"/>
</dbReference>
<evidence type="ECO:0000256" key="4">
    <source>
        <dbReference type="ARBA" id="ARBA00022679"/>
    </source>
</evidence>
<dbReference type="OrthoDB" id="9781367at2"/>
<evidence type="ECO:0000313" key="7">
    <source>
        <dbReference type="EMBL" id="RKT54048.1"/>
    </source>
</evidence>
<organism evidence="7 8">
    <name type="scientific">Saccharothrix australiensis</name>
    <dbReference type="NCBI Taxonomy" id="2072"/>
    <lineage>
        <taxon>Bacteria</taxon>
        <taxon>Bacillati</taxon>
        <taxon>Actinomycetota</taxon>
        <taxon>Actinomycetes</taxon>
        <taxon>Pseudonocardiales</taxon>
        <taxon>Pseudonocardiaceae</taxon>
        <taxon>Saccharothrix</taxon>
    </lineage>
</organism>
<keyword evidence="8" id="KW-1185">Reference proteome</keyword>
<evidence type="ECO:0000256" key="1">
    <source>
        <dbReference type="ARBA" id="ARBA00004776"/>
    </source>
</evidence>
<protein>
    <submittedName>
        <fullName evidence="7">Glycosyl transferase family 2</fullName>
    </submittedName>
</protein>
<dbReference type="InterPro" id="IPR001173">
    <property type="entry name" value="Glyco_trans_2-like"/>
</dbReference>
<reference evidence="7 8" key="1">
    <citation type="submission" date="2018-10" db="EMBL/GenBank/DDBJ databases">
        <title>Sequencing the genomes of 1000 actinobacteria strains.</title>
        <authorList>
            <person name="Klenk H.-P."/>
        </authorList>
    </citation>
    <scope>NUCLEOTIDE SEQUENCE [LARGE SCALE GENOMIC DNA]</scope>
    <source>
        <strain evidence="7 8">DSM 43800</strain>
    </source>
</reference>
<accession>A0A495W2G3</accession>
<dbReference type="Pfam" id="PF13632">
    <property type="entry name" value="Glyco_trans_2_3"/>
    <property type="match status" value="1"/>
</dbReference>